<dbReference type="AlphaFoldDB" id="A0A5C6SHC9"/>
<organism evidence="1 2">
    <name type="scientific">Fusarium oxysporum f. sp. cubense</name>
    <dbReference type="NCBI Taxonomy" id="61366"/>
    <lineage>
        <taxon>Eukaryota</taxon>
        <taxon>Fungi</taxon>
        <taxon>Dikarya</taxon>
        <taxon>Ascomycota</taxon>
        <taxon>Pezizomycotina</taxon>
        <taxon>Sordariomycetes</taxon>
        <taxon>Hypocreomycetidae</taxon>
        <taxon>Hypocreales</taxon>
        <taxon>Nectriaceae</taxon>
        <taxon>Fusarium</taxon>
        <taxon>Fusarium oxysporum species complex</taxon>
    </lineage>
</organism>
<gene>
    <name evidence="1" type="ORF">FocTR4_00012213</name>
</gene>
<comment type="caution">
    <text evidence="1">The sequence shown here is derived from an EMBL/GenBank/DDBJ whole genome shotgun (WGS) entry which is preliminary data.</text>
</comment>
<name>A0A5C6SHC9_FUSOC</name>
<reference evidence="1 2" key="1">
    <citation type="submission" date="2019-07" db="EMBL/GenBank/DDBJ databases">
        <title>The First High-Quality Draft Genome Sequence of the Causal Agent of the Current Panama Disease Epidemic.</title>
        <authorList>
            <person name="Warmington R.J."/>
            <person name="Kay W."/>
            <person name="Jeffries A."/>
            <person name="Bebber D."/>
            <person name="Moore K."/>
            <person name="Studholme D.J."/>
        </authorList>
    </citation>
    <scope>NUCLEOTIDE SEQUENCE [LARGE SCALE GENOMIC DNA]</scope>
    <source>
        <strain evidence="1 2">TR4</strain>
    </source>
</reference>
<accession>A0A5C6SHC9</accession>
<protein>
    <submittedName>
        <fullName evidence="1">Uncharacterized protein</fullName>
    </submittedName>
</protein>
<dbReference type="Proteomes" id="UP000321331">
    <property type="component" value="Unassembled WGS sequence"/>
</dbReference>
<evidence type="ECO:0000313" key="1">
    <source>
        <dbReference type="EMBL" id="TXB96940.1"/>
    </source>
</evidence>
<proteinExistence type="predicted"/>
<evidence type="ECO:0000313" key="2">
    <source>
        <dbReference type="Proteomes" id="UP000321331"/>
    </source>
</evidence>
<sequence length="58" mass="6919">MLAKYAERTISYASPEDWDSWSNEFKKLAHAYDLWHDQNFQKSETTLDKQIRMIPIVA</sequence>
<dbReference type="EMBL" id="VMNF01000014">
    <property type="protein sequence ID" value="TXB96940.1"/>
    <property type="molecule type" value="Genomic_DNA"/>
</dbReference>